<evidence type="ECO:0000313" key="2">
    <source>
        <dbReference type="Proteomes" id="UP000214646"/>
    </source>
</evidence>
<organism evidence="1 2">
    <name type="scientific">Fimbriiglobus ruber</name>
    <dbReference type="NCBI Taxonomy" id="1908690"/>
    <lineage>
        <taxon>Bacteria</taxon>
        <taxon>Pseudomonadati</taxon>
        <taxon>Planctomycetota</taxon>
        <taxon>Planctomycetia</taxon>
        <taxon>Gemmatales</taxon>
        <taxon>Gemmataceae</taxon>
        <taxon>Fimbriiglobus</taxon>
    </lineage>
</organism>
<keyword evidence="2" id="KW-1185">Reference proteome</keyword>
<dbReference type="AlphaFoldDB" id="A0A225DKM4"/>
<dbReference type="RefSeq" id="WP_088255208.1">
    <property type="nucleotide sequence ID" value="NZ_NIDE01000005.1"/>
</dbReference>
<reference evidence="2" key="1">
    <citation type="submission" date="2017-06" db="EMBL/GenBank/DDBJ databases">
        <title>Genome analysis of Fimbriiglobus ruber SP5, the first member of the order Planctomycetales with confirmed chitinolytic capability.</title>
        <authorList>
            <person name="Ravin N.V."/>
            <person name="Rakitin A.L."/>
            <person name="Ivanova A.A."/>
            <person name="Beletsky A.V."/>
            <person name="Kulichevskaya I.S."/>
            <person name="Mardanov A.V."/>
            <person name="Dedysh S.N."/>
        </authorList>
    </citation>
    <scope>NUCLEOTIDE SEQUENCE [LARGE SCALE GENOMIC DNA]</scope>
    <source>
        <strain evidence="2">SP5</strain>
    </source>
</reference>
<comment type="caution">
    <text evidence="1">The sequence shown here is derived from an EMBL/GenBank/DDBJ whole genome shotgun (WGS) entry which is preliminary data.</text>
</comment>
<name>A0A225DKM4_9BACT</name>
<dbReference type="Proteomes" id="UP000214646">
    <property type="component" value="Unassembled WGS sequence"/>
</dbReference>
<protein>
    <submittedName>
        <fullName evidence="1">Uncharacterized protein</fullName>
    </submittedName>
</protein>
<gene>
    <name evidence="1" type="ORF">FRUB_04069</name>
</gene>
<accession>A0A225DKM4</accession>
<evidence type="ECO:0000313" key="1">
    <source>
        <dbReference type="EMBL" id="OWK41991.1"/>
    </source>
</evidence>
<dbReference type="EMBL" id="NIDE01000005">
    <property type="protein sequence ID" value="OWK41991.1"/>
    <property type="molecule type" value="Genomic_DNA"/>
</dbReference>
<sequence>MIDRKRAETIQGLLDRIISEFGGNGVATLVIRDLDDPNRGIIFTTDDFDAVYAFMRAKGFRQ</sequence>
<proteinExistence type="predicted"/>